<proteinExistence type="predicted"/>
<dbReference type="SMART" id="SM00862">
    <property type="entry name" value="Trans_reg_C"/>
    <property type="match status" value="1"/>
</dbReference>
<dbReference type="PANTHER" id="PTHR48111">
    <property type="entry name" value="REGULATOR OF RPOS"/>
    <property type="match status" value="1"/>
</dbReference>
<name>A0A3N4URM3_9BURK</name>
<keyword evidence="13" id="KW-1185">Reference proteome</keyword>
<dbReference type="GO" id="GO:0032993">
    <property type="term" value="C:protein-DNA complex"/>
    <property type="evidence" value="ECO:0007669"/>
    <property type="project" value="TreeGrafter"/>
</dbReference>
<comment type="caution">
    <text evidence="12">The sequence shown here is derived from an EMBL/GenBank/DDBJ whole genome shotgun (WGS) entry which is preliminary data.</text>
</comment>
<evidence type="ECO:0000256" key="4">
    <source>
        <dbReference type="ARBA" id="ARBA00023012"/>
    </source>
</evidence>
<dbReference type="InterPro" id="IPR036388">
    <property type="entry name" value="WH-like_DNA-bd_sf"/>
</dbReference>
<organism evidence="12 13">
    <name type="scientific">Tibeticola sediminis</name>
    <dbReference type="NCBI Taxonomy" id="1917811"/>
    <lineage>
        <taxon>Bacteria</taxon>
        <taxon>Pseudomonadati</taxon>
        <taxon>Pseudomonadota</taxon>
        <taxon>Betaproteobacteria</taxon>
        <taxon>Burkholderiales</taxon>
        <taxon>Comamonadaceae</taxon>
        <taxon>Tibeticola</taxon>
    </lineage>
</organism>
<evidence type="ECO:0000256" key="6">
    <source>
        <dbReference type="ARBA" id="ARBA00023125"/>
    </source>
</evidence>
<dbReference type="OrthoDB" id="9802426at2"/>
<dbReference type="InterPro" id="IPR001867">
    <property type="entry name" value="OmpR/PhoB-type_DNA-bd"/>
</dbReference>
<reference evidence="12 13" key="1">
    <citation type="submission" date="2018-11" db="EMBL/GenBank/DDBJ databases">
        <title>Genomic Encyclopedia of Type Strains, Phase IV (KMG-IV): sequencing the most valuable type-strain genomes for metagenomic binning, comparative biology and taxonomic classification.</title>
        <authorList>
            <person name="Goeker M."/>
        </authorList>
    </citation>
    <scope>NUCLEOTIDE SEQUENCE [LARGE SCALE GENOMIC DNA]</scope>
    <source>
        <strain evidence="12 13">DSM 101684</strain>
    </source>
</reference>
<dbReference type="Gene3D" id="3.40.50.2300">
    <property type="match status" value="1"/>
</dbReference>
<dbReference type="InterPro" id="IPR001789">
    <property type="entry name" value="Sig_transdc_resp-reg_receiver"/>
</dbReference>
<dbReference type="Gene3D" id="1.10.10.10">
    <property type="entry name" value="Winged helix-like DNA-binding domain superfamily/Winged helix DNA-binding domain"/>
    <property type="match status" value="1"/>
</dbReference>
<evidence type="ECO:0000256" key="5">
    <source>
        <dbReference type="ARBA" id="ARBA00023015"/>
    </source>
</evidence>
<dbReference type="InterPro" id="IPR039420">
    <property type="entry name" value="WalR-like"/>
</dbReference>
<dbReference type="PROSITE" id="PS51755">
    <property type="entry name" value="OMPR_PHOB"/>
    <property type="match status" value="1"/>
</dbReference>
<dbReference type="GO" id="GO:0000976">
    <property type="term" value="F:transcription cis-regulatory region binding"/>
    <property type="evidence" value="ECO:0007669"/>
    <property type="project" value="TreeGrafter"/>
</dbReference>
<comment type="subcellular location">
    <subcellularLocation>
        <location evidence="1">Cytoplasm</location>
    </subcellularLocation>
</comment>
<feature type="DNA-binding region" description="OmpR/PhoB-type" evidence="9">
    <location>
        <begin position="124"/>
        <end position="218"/>
    </location>
</feature>
<evidence type="ECO:0000259" key="11">
    <source>
        <dbReference type="PROSITE" id="PS51755"/>
    </source>
</evidence>
<dbReference type="FunFam" id="3.40.50.2300:FF:000002">
    <property type="entry name" value="DNA-binding response regulator PhoP"/>
    <property type="match status" value="1"/>
</dbReference>
<feature type="domain" description="Response regulatory" evidence="10">
    <location>
        <begin position="2"/>
        <end position="116"/>
    </location>
</feature>
<keyword evidence="4" id="KW-0902">Two-component regulatory system</keyword>
<dbReference type="Pfam" id="PF00072">
    <property type="entry name" value="Response_reg"/>
    <property type="match status" value="1"/>
</dbReference>
<evidence type="ECO:0000256" key="1">
    <source>
        <dbReference type="ARBA" id="ARBA00004496"/>
    </source>
</evidence>
<evidence type="ECO:0000313" key="13">
    <source>
        <dbReference type="Proteomes" id="UP000272193"/>
    </source>
</evidence>
<dbReference type="Gene3D" id="6.10.250.690">
    <property type="match status" value="1"/>
</dbReference>
<dbReference type="CDD" id="cd17624">
    <property type="entry name" value="REC_OmpR_PmrA-like"/>
    <property type="match status" value="1"/>
</dbReference>
<dbReference type="PROSITE" id="PS50110">
    <property type="entry name" value="RESPONSE_REGULATORY"/>
    <property type="match status" value="1"/>
</dbReference>
<evidence type="ECO:0000256" key="2">
    <source>
        <dbReference type="ARBA" id="ARBA00022490"/>
    </source>
</evidence>
<dbReference type="FunFam" id="1.10.10.10:FF:000005">
    <property type="entry name" value="Two-component system response regulator"/>
    <property type="match status" value="1"/>
</dbReference>
<dbReference type="SUPFAM" id="SSF52172">
    <property type="entry name" value="CheY-like"/>
    <property type="match status" value="1"/>
</dbReference>
<dbReference type="GO" id="GO:0006355">
    <property type="term" value="P:regulation of DNA-templated transcription"/>
    <property type="evidence" value="ECO:0007669"/>
    <property type="project" value="InterPro"/>
</dbReference>
<dbReference type="SMART" id="SM00448">
    <property type="entry name" value="REC"/>
    <property type="match status" value="1"/>
</dbReference>
<dbReference type="RefSeq" id="WP_124219835.1">
    <property type="nucleotide sequence ID" value="NZ_RKQL01000001.1"/>
</dbReference>
<evidence type="ECO:0000259" key="10">
    <source>
        <dbReference type="PROSITE" id="PS50110"/>
    </source>
</evidence>
<dbReference type="GO" id="GO:0005829">
    <property type="term" value="C:cytosol"/>
    <property type="evidence" value="ECO:0007669"/>
    <property type="project" value="TreeGrafter"/>
</dbReference>
<dbReference type="EMBL" id="RKQL01000001">
    <property type="protein sequence ID" value="RPE72678.1"/>
    <property type="molecule type" value="Genomic_DNA"/>
</dbReference>
<evidence type="ECO:0000256" key="3">
    <source>
        <dbReference type="ARBA" id="ARBA00022553"/>
    </source>
</evidence>
<dbReference type="CDD" id="cd00383">
    <property type="entry name" value="trans_reg_C"/>
    <property type="match status" value="1"/>
</dbReference>
<dbReference type="Pfam" id="PF00486">
    <property type="entry name" value="Trans_reg_C"/>
    <property type="match status" value="1"/>
</dbReference>
<evidence type="ECO:0000256" key="8">
    <source>
        <dbReference type="PROSITE-ProRule" id="PRU00169"/>
    </source>
</evidence>
<accession>A0A3N4URM3</accession>
<dbReference type="GO" id="GO:0000156">
    <property type="term" value="F:phosphorelay response regulator activity"/>
    <property type="evidence" value="ECO:0007669"/>
    <property type="project" value="TreeGrafter"/>
</dbReference>
<dbReference type="PANTHER" id="PTHR48111:SF35">
    <property type="entry name" value="TRANSCRIPTIONAL REGULATORY PROTEIN QSEB"/>
    <property type="match status" value="1"/>
</dbReference>
<feature type="modified residue" description="4-aspartylphosphate" evidence="8">
    <location>
        <position position="51"/>
    </location>
</feature>
<keyword evidence="7" id="KW-0804">Transcription</keyword>
<keyword evidence="5" id="KW-0805">Transcription regulation</keyword>
<evidence type="ECO:0000256" key="7">
    <source>
        <dbReference type="ARBA" id="ARBA00023163"/>
    </source>
</evidence>
<keyword evidence="3 8" id="KW-0597">Phosphoprotein</keyword>
<keyword evidence="2" id="KW-0963">Cytoplasm</keyword>
<feature type="domain" description="OmpR/PhoB-type" evidence="11">
    <location>
        <begin position="124"/>
        <end position="218"/>
    </location>
</feature>
<evidence type="ECO:0000313" key="12">
    <source>
        <dbReference type="EMBL" id="RPE72678.1"/>
    </source>
</evidence>
<dbReference type="InterPro" id="IPR011006">
    <property type="entry name" value="CheY-like_superfamily"/>
</dbReference>
<keyword evidence="6 9" id="KW-0238">DNA-binding</keyword>
<gene>
    <name evidence="12" type="ORF">EDC62_0380</name>
</gene>
<dbReference type="Proteomes" id="UP000272193">
    <property type="component" value="Unassembled WGS sequence"/>
</dbReference>
<protein>
    <submittedName>
        <fullName evidence="12">Two-component system OmpR family response regulator/two-component system response regulator QseB</fullName>
    </submittedName>
</protein>
<evidence type="ECO:0000256" key="9">
    <source>
        <dbReference type="PROSITE-ProRule" id="PRU01091"/>
    </source>
</evidence>
<dbReference type="AlphaFoldDB" id="A0A3N4URM3"/>
<sequence>MRILLAEDDDLLGAGLRAGLTQQGFQVDWVRDGVAALRELRSGEYQAVVLDLGLPRMDGMDVLREARAQKLAVPVLVLTARDGLPQRVEGLDAGADDYLVKPVDLLELAARLRALVRRAHGHTSARLGAGPIELDEAARQVWLEGQPVAIAGREYDLLHLLVLNANRVLSRERIEQQLYRWGTEVASNAVEVHVHNLRRKLRPDLIETVRGVGYVLRTSALQGHA</sequence>